<sequence>MQYMLSPTKYHMSTKRGHSSCKCNQLACDNARTLFFWKSFFNRKTFYRVSIYLRDMKTKRQININLTSSSILHHKITQPSNGQALGGH</sequence>
<comment type="caution">
    <text evidence="1">The sequence shown here is derived from an EMBL/GenBank/DDBJ whole genome shotgun (WGS) entry which is preliminary data.</text>
</comment>
<reference evidence="1 2" key="1">
    <citation type="submission" date="2021-06" db="EMBL/GenBank/DDBJ databases">
        <title>Caerostris extrusa draft genome.</title>
        <authorList>
            <person name="Kono N."/>
            <person name="Arakawa K."/>
        </authorList>
    </citation>
    <scope>NUCLEOTIDE SEQUENCE [LARGE SCALE GENOMIC DNA]</scope>
</reference>
<evidence type="ECO:0000313" key="1">
    <source>
        <dbReference type="EMBL" id="GIX72427.1"/>
    </source>
</evidence>
<dbReference type="EMBL" id="BPLR01002312">
    <property type="protein sequence ID" value="GIX72427.1"/>
    <property type="molecule type" value="Genomic_DNA"/>
</dbReference>
<gene>
    <name evidence="1" type="ORF">CEXT_575501</name>
</gene>
<name>A0AAV4MIW2_CAEEX</name>
<proteinExistence type="predicted"/>
<dbReference type="Proteomes" id="UP001054945">
    <property type="component" value="Unassembled WGS sequence"/>
</dbReference>
<protein>
    <submittedName>
        <fullName evidence="1">Uncharacterized protein</fullName>
    </submittedName>
</protein>
<keyword evidence="2" id="KW-1185">Reference proteome</keyword>
<dbReference type="AlphaFoldDB" id="A0AAV4MIW2"/>
<accession>A0AAV4MIW2</accession>
<evidence type="ECO:0000313" key="2">
    <source>
        <dbReference type="Proteomes" id="UP001054945"/>
    </source>
</evidence>
<organism evidence="1 2">
    <name type="scientific">Caerostris extrusa</name>
    <name type="common">Bark spider</name>
    <name type="synonym">Caerostris bankana</name>
    <dbReference type="NCBI Taxonomy" id="172846"/>
    <lineage>
        <taxon>Eukaryota</taxon>
        <taxon>Metazoa</taxon>
        <taxon>Ecdysozoa</taxon>
        <taxon>Arthropoda</taxon>
        <taxon>Chelicerata</taxon>
        <taxon>Arachnida</taxon>
        <taxon>Araneae</taxon>
        <taxon>Araneomorphae</taxon>
        <taxon>Entelegynae</taxon>
        <taxon>Araneoidea</taxon>
        <taxon>Araneidae</taxon>
        <taxon>Caerostris</taxon>
    </lineage>
</organism>